<dbReference type="EMBL" id="JASCTH010000032">
    <property type="protein sequence ID" value="MDI6104321.1"/>
    <property type="molecule type" value="Genomic_DNA"/>
</dbReference>
<protein>
    <recommendedName>
        <fullName evidence="3">Transposase</fullName>
    </recommendedName>
</protein>
<gene>
    <name evidence="1" type="ORF">QLQ12_37585</name>
</gene>
<name>A0ABT6WX53_9ACTN</name>
<organism evidence="1 2">
    <name type="scientific">Actinoplanes sandaracinus</name>
    <dbReference type="NCBI Taxonomy" id="3045177"/>
    <lineage>
        <taxon>Bacteria</taxon>
        <taxon>Bacillati</taxon>
        <taxon>Actinomycetota</taxon>
        <taxon>Actinomycetes</taxon>
        <taxon>Micromonosporales</taxon>
        <taxon>Micromonosporaceae</taxon>
        <taxon>Actinoplanes</taxon>
    </lineage>
</organism>
<keyword evidence="2" id="KW-1185">Reference proteome</keyword>
<comment type="caution">
    <text evidence="1">The sequence shown here is derived from an EMBL/GenBank/DDBJ whole genome shotgun (WGS) entry which is preliminary data.</text>
</comment>
<dbReference type="Proteomes" id="UP001241758">
    <property type="component" value="Unassembled WGS sequence"/>
</dbReference>
<evidence type="ECO:0000313" key="1">
    <source>
        <dbReference type="EMBL" id="MDI6104321.1"/>
    </source>
</evidence>
<proteinExistence type="predicted"/>
<reference evidence="1 2" key="1">
    <citation type="submission" date="2023-05" db="EMBL/GenBank/DDBJ databases">
        <title>Actinoplanes sp. NEAU-A12 genome sequencing.</title>
        <authorList>
            <person name="Wang Z.-S."/>
        </authorList>
    </citation>
    <scope>NUCLEOTIDE SEQUENCE [LARGE SCALE GENOMIC DNA]</scope>
    <source>
        <strain evidence="1 2">NEAU-A12</strain>
    </source>
</reference>
<evidence type="ECO:0008006" key="3">
    <source>
        <dbReference type="Google" id="ProtNLM"/>
    </source>
</evidence>
<accession>A0ABT6WX53</accession>
<dbReference type="RefSeq" id="WP_282765686.1">
    <property type="nucleotide sequence ID" value="NZ_JASCTH010000032.1"/>
</dbReference>
<sequence length="79" mass="8247">MRPAVAGWQMYASSKSSADASHVVRFVRGSWLCAATVDVITGEVTSILDDGQLDAVSEMSADALLVPVTARLDFASSGT</sequence>
<evidence type="ECO:0000313" key="2">
    <source>
        <dbReference type="Proteomes" id="UP001241758"/>
    </source>
</evidence>